<dbReference type="GO" id="GO:0005737">
    <property type="term" value="C:cytoplasm"/>
    <property type="evidence" value="ECO:0007669"/>
    <property type="project" value="TreeGrafter"/>
</dbReference>
<dbReference type="PANTHER" id="PTHR47634:SF9">
    <property type="entry name" value="PROTEIN KINASE DOMAIN-CONTAINING PROTEIN-RELATED"/>
    <property type="match status" value="1"/>
</dbReference>
<dbReference type="AlphaFoldDB" id="A0A6P7SWU4"/>
<accession>A0A6P7SWU4</accession>
<dbReference type="FunFam" id="1.10.510.10:FF:000642">
    <property type="entry name" value="Serine/threonine-protein kinase srpk2"/>
    <property type="match status" value="1"/>
</dbReference>
<keyword evidence="3" id="KW-0808">Transferase</keyword>
<dbReference type="Pfam" id="PF00069">
    <property type="entry name" value="Pkinase"/>
    <property type="match status" value="2"/>
</dbReference>
<keyword evidence="13" id="KW-1185">Reference proteome</keyword>
<feature type="compositionally biased region" description="Low complexity" evidence="11">
    <location>
        <begin position="45"/>
        <end position="57"/>
    </location>
</feature>
<dbReference type="InterPro" id="IPR011009">
    <property type="entry name" value="Kinase-like_dom_sf"/>
</dbReference>
<dbReference type="FunFam" id="3.30.200.20:FF:000163">
    <property type="entry name" value="SRSF protein kinase 2 isoform X1"/>
    <property type="match status" value="1"/>
</dbReference>
<dbReference type="InterPro" id="IPR008271">
    <property type="entry name" value="Ser/Thr_kinase_AS"/>
</dbReference>
<evidence type="ECO:0000259" key="12">
    <source>
        <dbReference type="PROSITE" id="PS50011"/>
    </source>
</evidence>
<dbReference type="InterPro" id="IPR000719">
    <property type="entry name" value="Prot_kinase_dom"/>
</dbReference>
<dbReference type="SUPFAM" id="SSF56112">
    <property type="entry name" value="Protein kinase-like (PK-like)"/>
    <property type="match status" value="1"/>
</dbReference>
<feature type="domain" description="Protein kinase" evidence="12">
    <location>
        <begin position="106"/>
        <end position="687"/>
    </location>
</feature>
<keyword evidence="10" id="KW-0175">Coiled coil</keyword>
<evidence type="ECO:0000313" key="14">
    <source>
        <dbReference type="RefSeq" id="XP_029642351.1"/>
    </source>
</evidence>
<evidence type="ECO:0000256" key="6">
    <source>
        <dbReference type="ARBA" id="ARBA00022840"/>
    </source>
</evidence>
<proteinExistence type="predicted"/>
<feature type="compositionally biased region" description="Basic and acidic residues" evidence="11">
    <location>
        <begin position="329"/>
        <end position="341"/>
    </location>
</feature>
<dbReference type="GO" id="GO:0050684">
    <property type="term" value="P:regulation of mRNA processing"/>
    <property type="evidence" value="ECO:0007669"/>
    <property type="project" value="TreeGrafter"/>
</dbReference>
<reference evidence="14" key="1">
    <citation type="submission" date="2025-08" db="UniProtKB">
        <authorList>
            <consortium name="RefSeq"/>
        </authorList>
    </citation>
    <scope>IDENTIFICATION</scope>
</reference>
<feature type="coiled-coil region" evidence="10">
    <location>
        <begin position="284"/>
        <end position="318"/>
    </location>
</feature>
<dbReference type="GO" id="GO:0000245">
    <property type="term" value="P:spliceosomal complex assembly"/>
    <property type="evidence" value="ECO:0007669"/>
    <property type="project" value="TreeGrafter"/>
</dbReference>
<feature type="compositionally biased region" description="Polar residues" evidence="11">
    <location>
        <begin position="410"/>
        <end position="438"/>
    </location>
</feature>
<feature type="region of interest" description="Disordered" evidence="11">
    <location>
        <begin position="318"/>
        <end position="438"/>
    </location>
</feature>
<evidence type="ECO:0000256" key="3">
    <source>
        <dbReference type="ARBA" id="ARBA00022679"/>
    </source>
</evidence>
<dbReference type="GO" id="GO:0005634">
    <property type="term" value="C:nucleus"/>
    <property type="evidence" value="ECO:0007669"/>
    <property type="project" value="TreeGrafter"/>
</dbReference>
<dbReference type="InterPro" id="IPR017441">
    <property type="entry name" value="Protein_kinase_ATP_BS"/>
</dbReference>
<evidence type="ECO:0000256" key="9">
    <source>
        <dbReference type="PROSITE-ProRule" id="PRU10141"/>
    </source>
</evidence>
<keyword evidence="5 14" id="KW-0418">Kinase</keyword>
<evidence type="ECO:0000256" key="1">
    <source>
        <dbReference type="ARBA" id="ARBA00012513"/>
    </source>
</evidence>
<keyword evidence="2" id="KW-0723">Serine/threonine-protein kinase</keyword>
<evidence type="ECO:0000256" key="11">
    <source>
        <dbReference type="SAM" id="MobiDB-lite"/>
    </source>
</evidence>
<feature type="compositionally biased region" description="Basic and acidic residues" evidence="11">
    <location>
        <begin position="502"/>
        <end position="515"/>
    </location>
</feature>
<feature type="compositionally biased region" description="Polar residues" evidence="11">
    <location>
        <begin position="366"/>
        <end position="389"/>
    </location>
</feature>
<dbReference type="RefSeq" id="XP_029642351.1">
    <property type="nucleotide sequence ID" value="XM_029786491.2"/>
</dbReference>
<dbReference type="PROSITE" id="PS00108">
    <property type="entry name" value="PROTEIN_KINASE_ST"/>
    <property type="match status" value="1"/>
</dbReference>
<dbReference type="GO" id="GO:0004674">
    <property type="term" value="F:protein serine/threonine kinase activity"/>
    <property type="evidence" value="ECO:0007669"/>
    <property type="project" value="UniProtKB-KW"/>
</dbReference>
<evidence type="ECO:0000256" key="5">
    <source>
        <dbReference type="ARBA" id="ARBA00022777"/>
    </source>
</evidence>
<evidence type="ECO:0000256" key="8">
    <source>
        <dbReference type="ARBA" id="ARBA00048679"/>
    </source>
</evidence>
<dbReference type="KEGG" id="osn:115216993"/>
<dbReference type="Gene3D" id="3.30.200.20">
    <property type="entry name" value="Phosphorylase Kinase, domain 1"/>
    <property type="match status" value="1"/>
</dbReference>
<dbReference type="Proteomes" id="UP000515154">
    <property type="component" value="Linkage group LG11"/>
</dbReference>
<feature type="compositionally biased region" description="Low complexity" evidence="11">
    <location>
        <begin position="390"/>
        <end position="409"/>
    </location>
</feature>
<evidence type="ECO:0000256" key="2">
    <source>
        <dbReference type="ARBA" id="ARBA00022527"/>
    </source>
</evidence>
<dbReference type="PANTHER" id="PTHR47634">
    <property type="entry name" value="PROTEIN KINASE DOMAIN-CONTAINING PROTEIN-RELATED"/>
    <property type="match status" value="1"/>
</dbReference>
<gene>
    <name evidence="14" type="primary">LOC115216993</name>
</gene>
<feature type="compositionally biased region" description="Polar residues" evidence="11">
    <location>
        <begin position="484"/>
        <end position="499"/>
    </location>
</feature>
<dbReference type="PROSITE" id="PS00107">
    <property type="entry name" value="PROTEIN_KINASE_ATP"/>
    <property type="match status" value="1"/>
</dbReference>
<keyword evidence="4 9" id="KW-0547">Nucleotide-binding</keyword>
<evidence type="ECO:0000256" key="7">
    <source>
        <dbReference type="ARBA" id="ARBA00047899"/>
    </source>
</evidence>
<organism evidence="13 14">
    <name type="scientific">Octopus sinensis</name>
    <name type="common">East Asian common octopus</name>
    <dbReference type="NCBI Taxonomy" id="2607531"/>
    <lineage>
        <taxon>Eukaryota</taxon>
        <taxon>Metazoa</taxon>
        <taxon>Spiralia</taxon>
        <taxon>Lophotrochozoa</taxon>
        <taxon>Mollusca</taxon>
        <taxon>Cephalopoda</taxon>
        <taxon>Coleoidea</taxon>
        <taxon>Octopodiformes</taxon>
        <taxon>Octopoda</taxon>
        <taxon>Incirrata</taxon>
        <taxon>Octopodidae</taxon>
        <taxon>Octopus</taxon>
    </lineage>
</organism>
<protein>
    <recommendedName>
        <fullName evidence="1">non-specific serine/threonine protein kinase</fullName>
        <ecNumber evidence="1">2.7.11.1</ecNumber>
    </recommendedName>
</protein>
<feature type="region of interest" description="Disordered" evidence="11">
    <location>
        <begin position="17"/>
        <end position="62"/>
    </location>
</feature>
<evidence type="ECO:0000313" key="13">
    <source>
        <dbReference type="Proteomes" id="UP000515154"/>
    </source>
</evidence>
<dbReference type="InterPro" id="IPR051334">
    <property type="entry name" value="SRPK"/>
</dbReference>
<dbReference type="FunFam" id="1.10.510.10:FF:000275">
    <property type="entry name" value="SRSF protein kinase 2 isoform X3"/>
    <property type="match status" value="1"/>
</dbReference>
<dbReference type="PROSITE" id="PS50011">
    <property type="entry name" value="PROTEIN_KINASE_DOM"/>
    <property type="match status" value="1"/>
</dbReference>
<evidence type="ECO:0000256" key="4">
    <source>
        <dbReference type="ARBA" id="ARBA00022741"/>
    </source>
</evidence>
<feature type="region of interest" description="Disordered" evidence="11">
    <location>
        <begin position="482"/>
        <end position="515"/>
    </location>
</feature>
<dbReference type="GO" id="GO:0005524">
    <property type="term" value="F:ATP binding"/>
    <property type="evidence" value="ECO:0007669"/>
    <property type="project" value="UniProtKB-UniRule"/>
</dbReference>
<evidence type="ECO:0000256" key="10">
    <source>
        <dbReference type="SAM" id="Coils"/>
    </source>
</evidence>
<comment type="catalytic activity">
    <reaction evidence="8">
        <text>L-seryl-[protein] + ATP = O-phospho-L-seryl-[protein] + ADP + H(+)</text>
        <dbReference type="Rhea" id="RHEA:17989"/>
        <dbReference type="Rhea" id="RHEA-COMP:9863"/>
        <dbReference type="Rhea" id="RHEA-COMP:11604"/>
        <dbReference type="ChEBI" id="CHEBI:15378"/>
        <dbReference type="ChEBI" id="CHEBI:29999"/>
        <dbReference type="ChEBI" id="CHEBI:30616"/>
        <dbReference type="ChEBI" id="CHEBI:83421"/>
        <dbReference type="ChEBI" id="CHEBI:456216"/>
        <dbReference type="EC" id="2.7.11.1"/>
    </reaction>
</comment>
<sequence length="697" mass="78966">MAVFPLYIHPLIDCKMSEPSPSPEFSLSPEPEISMRKQAKHHDSSSGTESSSGTDWSADTHKSCDPVYEDEEEILGSDDDEQEDPRDYVKGGYHPVKIGDLFHGRYHVVRKLGWGHFSTVWLCWDMVAKRFVALKVVKSAQHYTETALDEIKLLKCVRDSDQNDSNREKAVQLLDDFKITGVNGVHVCMVFEVLGNHLLKLIIRSNYRGIPIENVKNIIRQVLQGLDYLHRKCEIIHTDIKPENILMCVDEAYVRKLAAEALEWQRLGIKLPGSAVSTAPKERIDAVKMTKNKKKKLKKKLKRQQELMNLQLQQMEETCAESEIGATNEPRETSNSLDERPNMVPLSQNSIDAGDDDDDEDDDDISSATVTSPEEQQKSLPSPQPNSQDNINSPTSPTTSKTSEKTNTNLNDYTQESRVTDSTNADSSPSCDLPNKNINNRNITKQLAQPICNGQYESQKTKDCNKNSSETENLNLALNEKMEQNSSEGNRVQTMNLGSAGSERKSRDENVSRRKDPVHEVCEDLKVKIADLGNACWVSHHFTEDIQTRQYRCLEVLLGAGYGPPADIWSTACMAFEMASGDYLFEPHSGEEYSRDEDHLAHIIELLGTIPKHIALSGKYSRDFFNRKGELRHITKLKPWGLNEVLREKYEWNEKDAREFSDFLLPMLVFDPAKRATALESLNHPWLRQDTNKATDS</sequence>
<dbReference type="SMART" id="SM00220">
    <property type="entry name" value="S_TKc"/>
    <property type="match status" value="1"/>
</dbReference>
<comment type="catalytic activity">
    <reaction evidence="7">
        <text>L-threonyl-[protein] + ATP = O-phospho-L-threonyl-[protein] + ADP + H(+)</text>
        <dbReference type="Rhea" id="RHEA:46608"/>
        <dbReference type="Rhea" id="RHEA-COMP:11060"/>
        <dbReference type="Rhea" id="RHEA-COMP:11605"/>
        <dbReference type="ChEBI" id="CHEBI:15378"/>
        <dbReference type="ChEBI" id="CHEBI:30013"/>
        <dbReference type="ChEBI" id="CHEBI:30616"/>
        <dbReference type="ChEBI" id="CHEBI:61977"/>
        <dbReference type="ChEBI" id="CHEBI:456216"/>
        <dbReference type="EC" id="2.7.11.1"/>
    </reaction>
</comment>
<dbReference type="EC" id="2.7.11.1" evidence="1"/>
<dbReference type="Gene3D" id="1.10.510.10">
    <property type="entry name" value="Transferase(Phosphotransferase) domain 1"/>
    <property type="match status" value="2"/>
</dbReference>
<keyword evidence="6 9" id="KW-0067">ATP-binding</keyword>
<feature type="compositionally biased region" description="Acidic residues" evidence="11">
    <location>
        <begin position="353"/>
        <end position="365"/>
    </location>
</feature>
<feature type="binding site" evidence="9">
    <location>
        <position position="135"/>
    </location>
    <ligand>
        <name>ATP</name>
        <dbReference type="ChEBI" id="CHEBI:30616"/>
    </ligand>
</feature>
<name>A0A6P7SWU4_9MOLL</name>
<feature type="compositionally biased region" description="Low complexity" evidence="11">
    <location>
        <begin position="17"/>
        <end position="32"/>
    </location>
</feature>